<comment type="caution">
    <text evidence="3">The sequence shown here is derived from an EMBL/GenBank/DDBJ whole genome shotgun (WGS) entry which is preliminary data.</text>
</comment>
<evidence type="ECO:0000313" key="3">
    <source>
        <dbReference type="EMBL" id="RDE71560.1"/>
    </source>
</evidence>
<gene>
    <name evidence="3" type="ORF">DPV83_03030</name>
</gene>
<organism evidence="3 4">
    <name type="scientific">Aggregatibacter segnis</name>
    <dbReference type="NCBI Taxonomy" id="739"/>
    <lineage>
        <taxon>Bacteria</taxon>
        <taxon>Pseudomonadati</taxon>
        <taxon>Pseudomonadota</taxon>
        <taxon>Gammaproteobacteria</taxon>
        <taxon>Pasteurellales</taxon>
        <taxon>Pasteurellaceae</taxon>
        <taxon>Aggregatibacter</taxon>
    </lineage>
</organism>
<dbReference type="AlphaFoldDB" id="A0A8B2U1N0"/>
<accession>A0A8B2U1N0</accession>
<dbReference type="RefSeq" id="WP_110426122.1">
    <property type="nucleotide sequence ID" value="NZ_QEPM01000002.1"/>
</dbReference>
<reference evidence="3 4" key="1">
    <citation type="submission" date="2018-05" db="EMBL/GenBank/DDBJ databases">
        <title>Draft Genome Sequences for a Diverse set of 7 Haemophilus Species.</title>
        <authorList>
            <person name="Nichols M."/>
            <person name="Topaz N."/>
            <person name="Wang X."/>
            <person name="Wang X."/>
            <person name="Boxrud D."/>
        </authorList>
    </citation>
    <scope>NUCLEOTIDE SEQUENCE [LARGE SCALE GENOMIC DNA]</scope>
    <source>
        <strain evidence="3 4">C2001002503</strain>
    </source>
</reference>
<keyword evidence="2" id="KW-0472">Membrane</keyword>
<dbReference type="Proteomes" id="UP000253998">
    <property type="component" value="Unassembled WGS sequence"/>
</dbReference>
<evidence type="ECO:0000313" key="4">
    <source>
        <dbReference type="Proteomes" id="UP000253998"/>
    </source>
</evidence>
<proteinExistence type="predicted"/>
<feature type="coiled-coil region" evidence="1">
    <location>
        <begin position="69"/>
        <end position="120"/>
    </location>
</feature>
<evidence type="ECO:0000256" key="1">
    <source>
        <dbReference type="SAM" id="Coils"/>
    </source>
</evidence>
<feature type="transmembrane region" description="Helical" evidence="2">
    <location>
        <begin position="16"/>
        <end position="36"/>
    </location>
</feature>
<evidence type="ECO:0000256" key="2">
    <source>
        <dbReference type="SAM" id="Phobius"/>
    </source>
</evidence>
<sequence length="135" mass="15459">MPMDDSQNKKFSPTQVITTYSTAIAATAVFFINWLAREDLKQPLLLLNSALSPLFGSIIYSWVSNHSLTEEQEATIKAYKAALKDLDDELKKDFYSPEEKQQLKEKRMKLVLELTDIRKQPAKYVVKSESEDNPT</sequence>
<keyword evidence="1" id="KW-0175">Coiled coil</keyword>
<keyword evidence="2" id="KW-0812">Transmembrane</keyword>
<protein>
    <submittedName>
        <fullName evidence="3">Uncharacterized protein</fullName>
    </submittedName>
</protein>
<feature type="transmembrane region" description="Helical" evidence="2">
    <location>
        <begin position="43"/>
        <end position="63"/>
    </location>
</feature>
<dbReference type="EMBL" id="QEPM01000002">
    <property type="protein sequence ID" value="RDE71560.1"/>
    <property type="molecule type" value="Genomic_DNA"/>
</dbReference>
<keyword evidence="2" id="KW-1133">Transmembrane helix</keyword>
<name>A0A8B2U1N0_9PAST</name>